<dbReference type="PANTHER" id="PTHR39463">
    <property type="entry name" value="MEDUSA"/>
    <property type="match status" value="1"/>
</dbReference>
<name>A0A1X2GNI8_9FUNG</name>
<dbReference type="GO" id="GO:0005634">
    <property type="term" value="C:nucleus"/>
    <property type="evidence" value="ECO:0007669"/>
    <property type="project" value="TreeGrafter"/>
</dbReference>
<comment type="caution">
    <text evidence="3">The sequence shown here is derived from an EMBL/GenBank/DDBJ whole genome shotgun (WGS) entry which is preliminary data.</text>
</comment>
<reference evidence="3 4" key="1">
    <citation type="submission" date="2016-07" db="EMBL/GenBank/DDBJ databases">
        <title>Pervasive Adenine N6-methylation of Active Genes in Fungi.</title>
        <authorList>
            <consortium name="DOE Joint Genome Institute"/>
            <person name="Mondo S.J."/>
            <person name="Dannebaum R.O."/>
            <person name="Kuo R.C."/>
            <person name="Labutti K."/>
            <person name="Haridas S."/>
            <person name="Kuo A."/>
            <person name="Salamov A."/>
            <person name="Ahrendt S.R."/>
            <person name="Lipzen A."/>
            <person name="Sullivan W."/>
            <person name="Andreopoulos W.B."/>
            <person name="Clum A."/>
            <person name="Lindquist E."/>
            <person name="Daum C."/>
            <person name="Ramamoorthy G.K."/>
            <person name="Gryganskyi A."/>
            <person name="Culley D."/>
            <person name="Magnuson J.K."/>
            <person name="James T.Y."/>
            <person name="O'Malley M.A."/>
            <person name="Stajich J.E."/>
            <person name="Spatafora J.W."/>
            <person name="Visel A."/>
            <person name="Grigoriev I.V."/>
        </authorList>
    </citation>
    <scope>NUCLEOTIDE SEQUENCE [LARGE SCALE GENOMIC DNA]</scope>
    <source>
        <strain evidence="3 4">NRRL 3301</strain>
    </source>
</reference>
<dbReference type="InterPro" id="IPR055509">
    <property type="entry name" value="DUF7082"/>
</dbReference>
<evidence type="ECO:0000313" key="4">
    <source>
        <dbReference type="Proteomes" id="UP000242146"/>
    </source>
</evidence>
<dbReference type="AlphaFoldDB" id="A0A1X2GNI8"/>
<dbReference type="PANTHER" id="PTHR39463:SF1">
    <property type="entry name" value="MEDUSA"/>
    <property type="match status" value="1"/>
</dbReference>
<organism evidence="3 4">
    <name type="scientific">Hesseltinella vesiculosa</name>
    <dbReference type="NCBI Taxonomy" id="101127"/>
    <lineage>
        <taxon>Eukaryota</taxon>
        <taxon>Fungi</taxon>
        <taxon>Fungi incertae sedis</taxon>
        <taxon>Mucoromycota</taxon>
        <taxon>Mucoromycotina</taxon>
        <taxon>Mucoromycetes</taxon>
        <taxon>Mucorales</taxon>
        <taxon>Cunninghamellaceae</taxon>
        <taxon>Hesseltinella</taxon>
    </lineage>
</organism>
<evidence type="ECO:0000256" key="1">
    <source>
        <dbReference type="SAM" id="MobiDB-lite"/>
    </source>
</evidence>
<feature type="region of interest" description="Disordered" evidence="1">
    <location>
        <begin position="149"/>
        <end position="187"/>
    </location>
</feature>
<evidence type="ECO:0000259" key="2">
    <source>
        <dbReference type="Pfam" id="PF23305"/>
    </source>
</evidence>
<feature type="compositionally biased region" description="Polar residues" evidence="1">
    <location>
        <begin position="384"/>
        <end position="402"/>
    </location>
</feature>
<evidence type="ECO:0000313" key="3">
    <source>
        <dbReference type="EMBL" id="ORX58033.1"/>
    </source>
</evidence>
<dbReference type="Proteomes" id="UP000242146">
    <property type="component" value="Unassembled WGS sequence"/>
</dbReference>
<feature type="domain" description="DUF7082" evidence="2">
    <location>
        <begin position="210"/>
        <end position="366"/>
    </location>
</feature>
<dbReference type="STRING" id="101127.A0A1X2GNI8"/>
<dbReference type="OrthoDB" id="1751210at2759"/>
<accession>A0A1X2GNI8</accession>
<proteinExistence type="predicted"/>
<feature type="compositionally biased region" description="Basic residues" evidence="1">
    <location>
        <begin position="168"/>
        <end position="178"/>
    </location>
</feature>
<dbReference type="EMBL" id="MCGT01000007">
    <property type="protein sequence ID" value="ORX58033.1"/>
    <property type="molecule type" value="Genomic_DNA"/>
</dbReference>
<feature type="compositionally biased region" description="Low complexity" evidence="1">
    <location>
        <begin position="403"/>
        <end position="432"/>
    </location>
</feature>
<dbReference type="Pfam" id="PF23305">
    <property type="entry name" value="DUF7082"/>
    <property type="match status" value="1"/>
</dbReference>
<keyword evidence="4" id="KW-1185">Reference proteome</keyword>
<feature type="region of interest" description="Disordered" evidence="1">
    <location>
        <begin position="373"/>
        <end position="447"/>
    </location>
</feature>
<protein>
    <recommendedName>
        <fullName evidence="2">DUF7082 domain-containing protein</fullName>
    </recommendedName>
</protein>
<gene>
    <name evidence="3" type="ORF">DM01DRAFT_1318724</name>
</gene>
<sequence>MNLKLEPTVKLTMPKLLTMMPTFGHAGSQLTLVLQDLTDTNVKVAFNSLVVETRQVRSQDITSLVVTVPNYELTLSTSPIVPLSLCFMQNEMIQDTVFLSNFSYQDKPNMDSTRDAMYPSTPFYPPPTTDPYFDRPSLALPESAGFYSSGYGAQHPPMPSSHHPQPQHGHHQVQKKPYQRSSIQNLKSTSHQPCTSVAHYQPYPGLVSSVRVDLVDDLEAMMHDWSAQECQQGRRLVQFWRDDTDPDVIRCRCRPIRQEDPEALDTSNTVVSCIYWPERNDYYITSVDTIYLLESLMRTQFNVEEKNRIRRNLEGFRPMTVAKAKPESAEFFKLVMGFPHPKPRNIEKDIKAFTWKILPYALKKIITKYSSSATKSLPPLSRPTPASQSMSRHNSISTNTAPSTPMLSSSSSMESLTSRPSVPSTSPLPTTPFLEDDPVHHPQPSKPVYYNPSTMTYGYPQEPSVRSVYPSFAMSARSSVSTATTSSSFSLPSDASPTHLNNLIHPDAVTTGILSPSLFAPATASANAFLFNEYDAPPVANYP</sequence>